<dbReference type="EMBL" id="JAAMPI010001597">
    <property type="protein sequence ID" value="KAF4624636.1"/>
    <property type="molecule type" value="Genomic_DNA"/>
</dbReference>
<keyword evidence="4" id="KW-1185">Reference proteome</keyword>
<dbReference type="Pfam" id="PF06985">
    <property type="entry name" value="HET"/>
    <property type="match status" value="1"/>
</dbReference>
<evidence type="ECO:0000313" key="4">
    <source>
        <dbReference type="Proteomes" id="UP000566819"/>
    </source>
</evidence>
<evidence type="ECO:0000313" key="3">
    <source>
        <dbReference type="EMBL" id="KAF4624636.1"/>
    </source>
</evidence>
<comment type="caution">
    <text evidence="3">The sequence shown here is derived from an EMBL/GenBank/DDBJ whole genome shotgun (WGS) entry which is preliminary data.</text>
</comment>
<dbReference type="Proteomes" id="UP000566819">
    <property type="component" value="Unassembled WGS sequence"/>
</dbReference>
<feature type="domain" description="J" evidence="2">
    <location>
        <begin position="7"/>
        <end position="76"/>
    </location>
</feature>
<feature type="compositionally biased region" description="Basic and acidic residues" evidence="1">
    <location>
        <begin position="66"/>
        <end position="76"/>
    </location>
</feature>
<dbReference type="CDD" id="cd06257">
    <property type="entry name" value="DnaJ"/>
    <property type="match status" value="1"/>
</dbReference>
<name>A0A8H4R9N3_9HELO</name>
<reference evidence="3 4" key="1">
    <citation type="submission" date="2020-03" db="EMBL/GenBank/DDBJ databases">
        <title>Draft Genome Sequence of Cudoniella acicularis.</title>
        <authorList>
            <person name="Buettner E."/>
            <person name="Kellner H."/>
        </authorList>
    </citation>
    <scope>NUCLEOTIDE SEQUENCE [LARGE SCALE GENOMIC DNA]</scope>
    <source>
        <strain evidence="3 4">DSM 108380</strain>
    </source>
</reference>
<dbReference type="OrthoDB" id="442087at2759"/>
<feature type="region of interest" description="Disordered" evidence="1">
    <location>
        <begin position="32"/>
        <end position="130"/>
    </location>
</feature>
<dbReference type="Gene3D" id="1.10.287.110">
    <property type="entry name" value="DnaJ domain"/>
    <property type="match status" value="1"/>
</dbReference>
<dbReference type="PROSITE" id="PS50076">
    <property type="entry name" value="DNAJ_2"/>
    <property type="match status" value="1"/>
</dbReference>
<dbReference type="InterPro" id="IPR010730">
    <property type="entry name" value="HET"/>
</dbReference>
<feature type="compositionally biased region" description="Basic and acidic residues" evidence="1">
    <location>
        <begin position="34"/>
        <end position="51"/>
    </location>
</feature>
<dbReference type="SUPFAM" id="SSF46565">
    <property type="entry name" value="Chaperone J-domain"/>
    <property type="match status" value="1"/>
</dbReference>
<organism evidence="3 4">
    <name type="scientific">Cudoniella acicularis</name>
    <dbReference type="NCBI Taxonomy" id="354080"/>
    <lineage>
        <taxon>Eukaryota</taxon>
        <taxon>Fungi</taxon>
        <taxon>Dikarya</taxon>
        <taxon>Ascomycota</taxon>
        <taxon>Pezizomycotina</taxon>
        <taxon>Leotiomycetes</taxon>
        <taxon>Helotiales</taxon>
        <taxon>Tricladiaceae</taxon>
        <taxon>Cudoniella</taxon>
    </lineage>
</organism>
<sequence>MAGGSIDYYAALGIPPTATQQQIRDAYKKAALKTHPDRVPSDSPERPERTRKFQLINDAYYTLSEPSRRREYDTARRSHGFGSGASTASTAFDSDEDIPDPGPTPGGFPWSSFGFSSRAKSPEEQQRHENEQFGDVFEEMLKEEGMAENGGRPTGLFWSVVGGLSGGAMGFIIANFPGMLAGAVAGNRLGAVRDAKGKSVYEAPPICRVIDARSRKGKLDHLNKPVTLILNPRYPKGEKPLQYLDVVLASDDDLQLALKNGIFDGISGGEDSLIIGSPDKFKIPRSQLEISAPLGTPGVKLCKLNSIETLPSAGECFSLINQWLEDCSTYHECISPNSSPLPKRVIDVGPSDGSEQPRLLTQTEIEGHGVPIHEYGEYVALSYCWGKTPFLTTTSSTLEKHKVGMSMDSLPQTIQDAITIVRRLNIRYLWVDSLCILQGADESAQKDWEIESAKMGSIYQNASLTIAVAWATAAHDGIFKQRDTNPQCILPFCGSSLRFGLPRLRPAEEPLYTRGWTLQEDLLSKRILRYGAKEISWQCSCAEWAEGDWKPPPFTTEKKMPPTTRLKILNNWESIVESFTCRELSKTSDRLPALDGLSNIFRDQYGGGIYCFGLWQEHLPWQLLWEKRGLLPPKRDQNPDTTATTGIPSWSWAAVDGRITFLRFRLGNKTPFYVEITDNYVKNTFPSLSITKIISPSRLQVKGCIIPIASIRYVTRWRYGEIDILPQWGKFPYGMETCLDNAPFPPAPPRADQDLEAPEELKDSWFLLVGNGAGLVLLPALNSGAKEKGVGVNKKGEVEGFGEGGFGGKG</sequence>
<evidence type="ECO:0000256" key="1">
    <source>
        <dbReference type="SAM" id="MobiDB-lite"/>
    </source>
</evidence>
<proteinExistence type="predicted"/>
<feature type="compositionally biased region" description="Low complexity" evidence="1">
    <location>
        <begin position="107"/>
        <end position="117"/>
    </location>
</feature>
<dbReference type="AlphaFoldDB" id="A0A8H4R9N3"/>
<accession>A0A8H4R9N3</accession>
<dbReference type="InterPro" id="IPR036869">
    <property type="entry name" value="J_dom_sf"/>
</dbReference>
<protein>
    <recommendedName>
        <fullName evidence="2">J domain-containing protein</fullName>
    </recommendedName>
</protein>
<evidence type="ECO:0000259" key="2">
    <source>
        <dbReference type="PROSITE" id="PS50076"/>
    </source>
</evidence>
<dbReference type="PANTHER" id="PTHR33112">
    <property type="entry name" value="DOMAIN PROTEIN, PUTATIVE-RELATED"/>
    <property type="match status" value="1"/>
</dbReference>
<dbReference type="PANTHER" id="PTHR33112:SF8">
    <property type="entry name" value="HETEROKARYON INCOMPATIBILITY DOMAIN-CONTAINING PROTEIN"/>
    <property type="match status" value="1"/>
</dbReference>
<gene>
    <name evidence="3" type="ORF">G7Y89_g13534</name>
</gene>
<dbReference type="SMART" id="SM00271">
    <property type="entry name" value="DnaJ"/>
    <property type="match status" value="1"/>
</dbReference>
<dbReference type="Pfam" id="PF00226">
    <property type="entry name" value="DnaJ"/>
    <property type="match status" value="1"/>
</dbReference>
<dbReference type="PRINTS" id="PR00625">
    <property type="entry name" value="JDOMAIN"/>
</dbReference>
<dbReference type="InterPro" id="IPR001623">
    <property type="entry name" value="DnaJ_domain"/>
</dbReference>
<feature type="compositionally biased region" description="Basic and acidic residues" evidence="1">
    <location>
        <begin position="120"/>
        <end position="130"/>
    </location>
</feature>